<sequence>QTKGKKAFDIHLEVSIKPENAEETIVSKSNFKYLYWSMSQQLAHHTSNGCRINSGDMMGSGTISGPTPDSFGSMLELTWGGQNPLKLKDGSERK</sequence>
<dbReference type="EMBL" id="QWDN01001430">
    <property type="protein sequence ID" value="TEB40336.1"/>
    <property type="molecule type" value="Genomic_DNA"/>
</dbReference>
<reference evidence="3 4" key="1">
    <citation type="journal article" date="2018" name="Syst. Appl. Microbiol.">
        <title>Flavobacterium circumlabens sp. nov. and Flavobacterium cupreum sp. nov., two psychrotrophic species isolated from Antarctic environmental samples.</title>
        <authorList>
            <person name="Kralova S."/>
            <person name="Busse H.J."/>
            <person name="Svec P."/>
            <person name="Maslanova I."/>
            <person name="Stankova E."/>
            <person name="Bartak M."/>
            <person name="Sedlacek I."/>
        </authorList>
    </citation>
    <scope>NUCLEOTIDE SEQUENCE [LARGE SCALE GENOMIC DNA]</scope>
    <source>
        <strain evidence="3 4">CCM 8828</strain>
    </source>
</reference>
<dbReference type="GO" id="GO:1902000">
    <property type="term" value="P:homogentisate catabolic process"/>
    <property type="evidence" value="ECO:0007669"/>
    <property type="project" value="TreeGrafter"/>
</dbReference>
<dbReference type="RefSeq" id="WP_194100506.1">
    <property type="nucleotide sequence ID" value="NZ_QWDN01001430.1"/>
</dbReference>
<evidence type="ECO:0000259" key="2">
    <source>
        <dbReference type="Pfam" id="PF01557"/>
    </source>
</evidence>
<evidence type="ECO:0000313" key="4">
    <source>
        <dbReference type="Proteomes" id="UP000298340"/>
    </source>
</evidence>
<evidence type="ECO:0000256" key="1">
    <source>
        <dbReference type="PIRSR" id="PIRSR605959-2"/>
    </source>
</evidence>
<feature type="domain" description="Fumarylacetoacetase-like C-terminal" evidence="2">
    <location>
        <begin position="10"/>
        <end position="90"/>
    </location>
</feature>
<dbReference type="InterPro" id="IPR005959">
    <property type="entry name" value="Fumarylacetoacetase"/>
</dbReference>
<dbReference type="GO" id="GO:0004334">
    <property type="term" value="F:fumarylacetoacetase activity"/>
    <property type="evidence" value="ECO:0007669"/>
    <property type="project" value="InterPro"/>
</dbReference>
<dbReference type="GO" id="GO:0006559">
    <property type="term" value="P:L-phenylalanine catabolic process"/>
    <property type="evidence" value="ECO:0007669"/>
    <property type="project" value="TreeGrafter"/>
</dbReference>
<gene>
    <name evidence="3" type="ORF">D0809_31135</name>
</gene>
<dbReference type="Gene3D" id="3.90.850.10">
    <property type="entry name" value="Fumarylacetoacetase-like, C-terminal domain"/>
    <property type="match status" value="1"/>
</dbReference>
<accession>A0A4Y7U1P4</accession>
<feature type="non-terminal residue" evidence="3">
    <location>
        <position position="1"/>
    </location>
</feature>
<proteinExistence type="predicted"/>
<dbReference type="InterPro" id="IPR011234">
    <property type="entry name" value="Fumarylacetoacetase-like_C"/>
</dbReference>
<dbReference type="Pfam" id="PF01557">
    <property type="entry name" value="FAA_hydrolase"/>
    <property type="match status" value="1"/>
</dbReference>
<feature type="non-terminal residue" evidence="3">
    <location>
        <position position="94"/>
    </location>
</feature>
<feature type="binding site" evidence="1">
    <location>
        <position position="62"/>
    </location>
    <ligand>
        <name>substrate</name>
    </ligand>
</feature>
<evidence type="ECO:0000313" key="3">
    <source>
        <dbReference type="EMBL" id="TEB40336.1"/>
    </source>
</evidence>
<dbReference type="AlphaFoldDB" id="A0A4Y7U1P4"/>
<dbReference type="InterPro" id="IPR036663">
    <property type="entry name" value="Fumarylacetoacetase_C_sf"/>
</dbReference>
<comment type="caution">
    <text evidence="3">The sequence shown here is derived from an EMBL/GenBank/DDBJ whole genome shotgun (WGS) entry which is preliminary data.</text>
</comment>
<dbReference type="PANTHER" id="PTHR43069">
    <property type="entry name" value="FUMARYLACETOACETASE"/>
    <property type="match status" value="1"/>
</dbReference>
<dbReference type="SUPFAM" id="SSF56529">
    <property type="entry name" value="FAH"/>
    <property type="match status" value="1"/>
</dbReference>
<organism evidence="3 4">
    <name type="scientific">Flavobacterium circumlabens</name>
    <dbReference type="NCBI Taxonomy" id="2133765"/>
    <lineage>
        <taxon>Bacteria</taxon>
        <taxon>Pseudomonadati</taxon>
        <taxon>Bacteroidota</taxon>
        <taxon>Flavobacteriia</taxon>
        <taxon>Flavobacteriales</taxon>
        <taxon>Flavobacteriaceae</taxon>
        <taxon>Flavobacterium</taxon>
    </lineage>
</organism>
<protein>
    <submittedName>
        <fullName evidence="3">Fumarylacetoacetase</fullName>
    </submittedName>
</protein>
<dbReference type="Proteomes" id="UP000298340">
    <property type="component" value="Unassembled WGS sequence"/>
</dbReference>
<dbReference type="GO" id="GO:0006572">
    <property type="term" value="P:L-tyrosine catabolic process"/>
    <property type="evidence" value="ECO:0007669"/>
    <property type="project" value="TreeGrafter"/>
</dbReference>
<dbReference type="PANTHER" id="PTHR43069:SF2">
    <property type="entry name" value="FUMARYLACETOACETASE"/>
    <property type="match status" value="1"/>
</dbReference>
<name>A0A4Y7U1P4_9FLAO</name>